<dbReference type="EMBL" id="ML976986">
    <property type="protein sequence ID" value="KAF1958542.1"/>
    <property type="molecule type" value="Genomic_DNA"/>
</dbReference>
<dbReference type="Proteomes" id="UP000800035">
    <property type="component" value="Unassembled WGS sequence"/>
</dbReference>
<reference evidence="4" key="1">
    <citation type="journal article" date="2020" name="Stud. Mycol.">
        <title>101 Dothideomycetes genomes: a test case for predicting lifestyles and emergence of pathogens.</title>
        <authorList>
            <person name="Haridas S."/>
            <person name="Albert R."/>
            <person name="Binder M."/>
            <person name="Bloem J."/>
            <person name="Labutti K."/>
            <person name="Salamov A."/>
            <person name="Andreopoulos B."/>
            <person name="Baker S."/>
            <person name="Barry K."/>
            <person name="Bills G."/>
            <person name="Bluhm B."/>
            <person name="Cannon C."/>
            <person name="Castanera R."/>
            <person name="Culley D."/>
            <person name="Daum C."/>
            <person name="Ezra D."/>
            <person name="Gonzalez J."/>
            <person name="Henrissat B."/>
            <person name="Kuo A."/>
            <person name="Liang C."/>
            <person name="Lipzen A."/>
            <person name="Lutzoni F."/>
            <person name="Magnuson J."/>
            <person name="Mondo S."/>
            <person name="Nolan M."/>
            <person name="Ohm R."/>
            <person name="Pangilinan J."/>
            <person name="Park H.-J."/>
            <person name="Ramirez L."/>
            <person name="Alfaro M."/>
            <person name="Sun H."/>
            <person name="Tritt A."/>
            <person name="Yoshinaga Y."/>
            <person name="Zwiers L.-H."/>
            <person name="Turgeon B."/>
            <person name="Goodwin S."/>
            <person name="Spatafora J."/>
            <person name="Crous P."/>
            <person name="Grigoriev I."/>
        </authorList>
    </citation>
    <scope>NUCLEOTIDE SEQUENCE</scope>
    <source>
        <strain evidence="4">CBS 675.92</strain>
    </source>
</reference>
<feature type="compositionally biased region" description="Polar residues" evidence="1">
    <location>
        <begin position="41"/>
        <end position="57"/>
    </location>
</feature>
<evidence type="ECO:0000256" key="2">
    <source>
        <dbReference type="SAM" id="Phobius"/>
    </source>
</evidence>
<feature type="chain" id="PRO_5025643294" description="Ig-like domain-containing protein" evidence="3">
    <location>
        <begin position="22"/>
        <end position="288"/>
    </location>
</feature>
<feature type="region of interest" description="Disordered" evidence="1">
    <location>
        <begin position="39"/>
        <end position="71"/>
    </location>
</feature>
<evidence type="ECO:0000256" key="1">
    <source>
        <dbReference type="SAM" id="MobiDB-lite"/>
    </source>
</evidence>
<evidence type="ECO:0008006" key="6">
    <source>
        <dbReference type="Google" id="ProtNLM"/>
    </source>
</evidence>
<protein>
    <recommendedName>
        <fullName evidence="6">Ig-like domain-containing protein</fullName>
    </recommendedName>
</protein>
<gene>
    <name evidence="4" type="ORF">CC80DRAFT_14364</name>
</gene>
<accession>A0A6A5U3W4</accession>
<feature type="signal peptide" evidence="3">
    <location>
        <begin position="1"/>
        <end position="21"/>
    </location>
</feature>
<dbReference type="AlphaFoldDB" id="A0A6A5U3W4"/>
<proteinExistence type="predicted"/>
<keyword evidence="2" id="KW-1133">Transmembrane helix</keyword>
<sequence length="288" mass="31867">MVSKTIISTLALTSTITTTYALPSRTHCRCTIIDASKPNGFISQNPERITPPSNSPYRSPPIKNAPPHSQTDVCLTLGPELENFRHTNPKAYSDFLSHSASTEVWVDPTSSPSQTSTHSTPTAQETPLSTTVLLRLAAQRGLQGLGVVLPSSPTQRPQQRIVCRAEHVQSYTTYQDSMYTLLALQIIVAFAVLACVVEGVVLTVRWFRDDGPETAETHSLSTRTALRLSGDEKLLRAFPSDEPIFSPGADKKFRSYRATAWHPSPVTNEKRVFEAWVDEDDEMNRPVM</sequence>
<name>A0A6A5U3W4_9PLEO</name>
<organism evidence="4 5">
    <name type="scientific">Byssothecium circinans</name>
    <dbReference type="NCBI Taxonomy" id="147558"/>
    <lineage>
        <taxon>Eukaryota</taxon>
        <taxon>Fungi</taxon>
        <taxon>Dikarya</taxon>
        <taxon>Ascomycota</taxon>
        <taxon>Pezizomycotina</taxon>
        <taxon>Dothideomycetes</taxon>
        <taxon>Pleosporomycetidae</taxon>
        <taxon>Pleosporales</taxon>
        <taxon>Massarineae</taxon>
        <taxon>Massarinaceae</taxon>
        <taxon>Byssothecium</taxon>
    </lineage>
</organism>
<keyword evidence="5" id="KW-1185">Reference proteome</keyword>
<keyword evidence="2" id="KW-0472">Membrane</keyword>
<evidence type="ECO:0000313" key="5">
    <source>
        <dbReference type="Proteomes" id="UP000800035"/>
    </source>
</evidence>
<feature type="compositionally biased region" description="Low complexity" evidence="1">
    <location>
        <begin position="108"/>
        <end position="122"/>
    </location>
</feature>
<keyword evidence="2" id="KW-0812">Transmembrane</keyword>
<evidence type="ECO:0000313" key="4">
    <source>
        <dbReference type="EMBL" id="KAF1958542.1"/>
    </source>
</evidence>
<keyword evidence="3" id="KW-0732">Signal</keyword>
<feature type="transmembrane region" description="Helical" evidence="2">
    <location>
        <begin position="178"/>
        <end position="202"/>
    </location>
</feature>
<evidence type="ECO:0000256" key="3">
    <source>
        <dbReference type="SAM" id="SignalP"/>
    </source>
</evidence>
<feature type="region of interest" description="Disordered" evidence="1">
    <location>
        <begin position="106"/>
        <end position="128"/>
    </location>
</feature>
<dbReference type="OrthoDB" id="3936754at2759"/>